<dbReference type="NCBIfam" id="TIGR00254">
    <property type="entry name" value="GGDEF"/>
    <property type="match status" value="1"/>
</dbReference>
<dbReference type="CDD" id="cd00130">
    <property type="entry name" value="PAS"/>
    <property type="match status" value="1"/>
</dbReference>
<dbReference type="Pfam" id="PF08446">
    <property type="entry name" value="PAS_2"/>
    <property type="match status" value="1"/>
</dbReference>
<dbReference type="InterPro" id="IPR013654">
    <property type="entry name" value="PAS_2"/>
</dbReference>
<keyword evidence="2" id="KW-0600">Photoreceptor protein</keyword>
<evidence type="ECO:0000259" key="8">
    <source>
        <dbReference type="PROSITE" id="PS50113"/>
    </source>
</evidence>
<dbReference type="PANTHER" id="PTHR44757:SF2">
    <property type="entry name" value="BIOFILM ARCHITECTURE MAINTENANCE PROTEIN MBAA"/>
    <property type="match status" value="1"/>
</dbReference>
<evidence type="ECO:0000259" key="10">
    <source>
        <dbReference type="PROSITE" id="PS50887"/>
    </source>
</evidence>
<keyword evidence="4" id="KW-0157">Chromophore</keyword>
<dbReference type="InterPro" id="IPR043150">
    <property type="entry name" value="Phytochrome_PHY_sf"/>
</dbReference>
<dbReference type="Gene3D" id="3.30.450.40">
    <property type="match status" value="1"/>
</dbReference>
<dbReference type="InterPro" id="IPR001633">
    <property type="entry name" value="EAL_dom"/>
</dbReference>
<dbReference type="InterPro" id="IPR000014">
    <property type="entry name" value="PAS"/>
</dbReference>
<dbReference type="InterPro" id="IPR035965">
    <property type="entry name" value="PAS-like_dom_sf"/>
</dbReference>
<evidence type="ECO:0000259" key="7">
    <source>
        <dbReference type="PROSITE" id="PS50112"/>
    </source>
</evidence>
<evidence type="ECO:0000313" key="12">
    <source>
        <dbReference type="Proteomes" id="UP000013165"/>
    </source>
</evidence>
<dbReference type="Pfam" id="PF00990">
    <property type="entry name" value="GGDEF"/>
    <property type="match status" value="1"/>
</dbReference>
<dbReference type="EMBL" id="APLQ01000014">
    <property type="protein sequence ID" value="ENO12803.1"/>
    <property type="molecule type" value="Genomic_DNA"/>
</dbReference>
<dbReference type="SUPFAM" id="SSF141868">
    <property type="entry name" value="EAL domain-like"/>
    <property type="match status" value="1"/>
</dbReference>
<feature type="domain" description="PAS" evidence="7">
    <location>
        <begin position="517"/>
        <end position="587"/>
    </location>
</feature>
<dbReference type="Gene3D" id="3.20.20.450">
    <property type="entry name" value="EAL domain"/>
    <property type="match status" value="1"/>
</dbReference>
<evidence type="ECO:0000256" key="2">
    <source>
        <dbReference type="ARBA" id="ARBA00022543"/>
    </source>
</evidence>
<dbReference type="PROSITE" id="PS50883">
    <property type="entry name" value="EAL"/>
    <property type="match status" value="1"/>
</dbReference>
<dbReference type="NCBIfam" id="TIGR00229">
    <property type="entry name" value="sensory_box"/>
    <property type="match status" value="1"/>
</dbReference>
<dbReference type="PANTHER" id="PTHR44757">
    <property type="entry name" value="DIGUANYLATE CYCLASE DGCP"/>
    <property type="match status" value="1"/>
</dbReference>
<evidence type="ECO:0000256" key="5">
    <source>
        <dbReference type="ARBA" id="ARBA00023170"/>
    </source>
</evidence>
<keyword evidence="5" id="KW-0675">Receptor</keyword>
<dbReference type="SUPFAM" id="SSF55781">
    <property type="entry name" value="GAF domain-like"/>
    <property type="match status" value="2"/>
</dbReference>
<dbReference type="CDD" id="cd01948">
    <property type="entry name" value="EAL"/>
    <property type="match status" value="1"/>
</dbReference>
<evidence type="ECO:0000256" key="1">
    <source>
        <dbReference type="ARBA" id="ARBA00001946"/>
    </source>
</evidence>
<evidence type="ECO:0000256" key="3">
    <source>
        <dbReference type="ARBA" id="ARBA00022606"/>
    </source>
</evidence>
<evidence type="ECO:0000259" key="6">
    <source>
        <dbReference type="PROSITE" id="PS50046"/>
    </source>
</evidence>
<name>N6WVE4_9GAMM</name>
<keyword evidence="3" id="KW-0716">Sensory transduction</keyword>
<dbReference type="Pfam" id="PF01590">
    <property type="entry name" value="GAF"/>
    <property type="match status" value="1"/>
</dbReference>
<dbReference type="AlphaFoldDB" id="N6WVE4"/>
<dbReference type="PATRIC" id="fig|626887.3.peg.3083"/>
<dbReference type="FunFam" id="3.30.70.270:FF:000001">
    <property type="entry name" value="Diguanylate cyclase domain protein"/>
    <property type="match status" value="1"/>
</dbReference>
<dbReference type="PROSITE" id="PS50887">
    <property type="entry name" value="GGDEF"/>
    <property type="match status" value="1"/>
</dbReference>
<sequence length="1074" mass="121444">MEMSVSQPVDLTNCDREPIHIPAAIQPFGALVVVRIEDFRVVQASANVEELLGRPVDAVLESHLLELIGSDNFDKLQQELHSNELHSLRPTTVRLNSHGGDCNVFYVRQDPLLIAEFEVREEDGLSERGFWDEGEMPFGAINDCGDTDTLCRLLVREVRRLTGFDRVMAYRFDTDWHGEVIAEARNERYHETYLHHHFPATDIPAQARKLFAINRLRIIPDASYTPVPVMPASNPVTGKPLDMTHSMLRNSSPIHLEYLENMGVGASLTISLMENERLWGMVTCHHVSARHVPHSIRLRCKVLGELASHTIAALEHRSFVHDENLRKLDEARVREHLLEANSVEQGVARAQSDLLAFLQASTVVVRLRGEATLVGQPLPDAELHELFKRMELEAGPGLVSQTRELGALDVRFEHLADQASGVMLVRLSDYGDALLVLRREKVESRIWAGNPNKPQMKDPDARIHPRKSFENWLETVRGQSARWTRLDVNMALDLRRLILEREEQIKRAHAEEALRESELRYRATFEQAAVGVAHVAMDGKWIMVNQKICDTLGYSRDELYTRTFQQITHPDDLAADLEQLERLEKGEIETYSMEKRYIRKDGNAIWANLTVSLIRDRNQRARYLIAIVEDIATRKTAEERNRYLANHDTLTGLPNRAYFSDRIHEAIAHAKRDQGQFALMLLDLDRFKQVNDTLGHDIGDLLLKEVAARLQSSIRETDVVARLGGDEFAIIQSHLASNLSPGRLAEKIVTELARPYLLDGTEIHSGTSIGITIYPDDAEDPVRLFKNADLALYRAKDSGRRTYGFFTEDLYSEVRDRKTLEEGLRKALQTRALKLGYQPVFDLKTNRTIGAEALLRWENPEMQLVPASRFMELAEETGLILPLGEWAMEAGFRQAGDWRAKGLKDFVLGVNLSFKQLRQPGFVEHAKKLLERFDVDPASVEIDVTEGDMIQHQDEVLSVLHDLRELGLRICADDFGAGLSSLGQLARLPVNAIKIDKSIIQRLPNSRHDSAIATAIINLATELDLQVVAEGVETLEQMAFLESRGCHGGQGFVFSEAISADDMERLLIEQLNEA</sequence>
<dbReference type="InterPro" id="IPR029787">
    <property type="entry name" value="Nucleotide_cyclase"/>
</dbReference>
<dbReference type="InterPro" id="IPR013515">
    <property type="entry name" value="Phytochrome_cen-reg"/>
</dbReference>
<dbReference type="InterPro" id="IPR000700">
    <property type="entry name" value="PAS-assoc_C"/>
</dbReference>
<dbReference type="InterPro" id="IPR029016">
    <property type="entry name" value="GAF-like_dom_sf"/>
</dbReference>
<gene>
    <name evidence="11" type="ORF">J057_15435</name>
</gene>
<keyword evidence="12" id="KW-1185">Reference proteome</keyword>
<dbReference type="Gene3D" id="3.30.70.270">
    <property type="match status" value="1"/>
</dbReference>
<proteinExistence type="predicted"/>
<feature type="domain" description="GGDEF" evidence="10">
    <location>
        <begin position="675"/>
        <end position="808"/>
    </location>
</feature>
<dbReference type="GO" id="GO:0006355">
    <property type="term" value="P:regulation of DNA-templated transcription"/>
    <property type="evidence" value="ECO:0007669"/>
    <property type="project" value="InterPro"/>
</dbReference>
<dbReference type="InterPro" id="IPR052155">
    <property type="entry name" value="Biofilm_reg_signaling"/>
</dbReference>
<comment type="caution">
    <text evidence="11">The sequence shown here is derived from an EMBL/GenBank/DDBJ whole genome shotgun (WGS) entry which is preliminary data.</text>
</comment>
<dbReference type="eggNOG" id="COG4251">
    <property type="taxonomic scope" value="Bacteria"/>
</dbReference>
<dbReference type="PROSITE" id="PS50112">
    <property type="entry name" value="PAS"/>
    <property type="match status" value="1"/>
</dbReference>
<dbReference type="SMART" id="SM00052">
    <property type="entry name" value="EAL"/>
    <property type="match status" value="1"/>
</dbReference>
<organism evidence="11 12">
    <name type="scientific">Marinobacter nanhaiticus D15-8W</name>
    <dbReference type="NCBI Taxonomy" id="626887"/>
    <lineage>
        <taxon>Bacteria</taxon>
        <taxon>Pseudomonadati</taxon>
        <taxon>Pseudomonadota</taxon>
        <taxon>Gammaproteobacteria</taxon>
        <taxon>Pseudomonadales</taxon>
        <taxon>Marinobacteraceae</taxon>
        <taxon>Marinobacter</taxon>
    </lineage>
</organism>
<dbReference type="OrthoDB" id="6597954at2"/>
<comment type="cofactor">
    <cofactor evidence="1">
        <name>Mg(2+)</name>
        <dbReference type="ChEBI" id="CHEBI:18420"/>
    </cofactor>
</comment>
<dbReference type="Gene3D" id="3.30.450.270">
    <property type="match status" value="1"/>
</dbReference>
<dbReference type="InterPro" id="IPR000160">
    <property type="entry name" value="GGDEF_dom"/>
</dbReference>
<dbReference type="PROSITE" id="PS50113">
    <property type="entry name" value="PAC"/>
    <property type="match status" value="1"/>
</dbReference>
<feature type="domain" description="PAC" evidence="8">
    <location>
        <begin position="591"/>
        <end position="643"/>
    </location>
</feature>
<dbReference type="Pfam" id="PF08447">
    <property type="entry name" value="PAS_3"/>
    <property type="match status" value="1"/>
</dbReference>
<dbReference type="GO" id="GO:0009881">
    <property type="term" value="F:photoreceptor activity"/>
    <property type="evidence" value="ECO:0007669"/>
    <property type="project" value="UniProtKB-KW"/>
</dbReference>
<dbReference type="InterPro" id="IPR013655">
    <property type="entry name" value="PAS_fold_3"/>
</dbReference>
<dbReference type="SUPFAM" id="SSF55785">
    <property type="entry name" value="PYP-like sensor domain (PAS domain)"/>
    <property type="match status" value="2"/>
</dbReference>
<dbReference type="InterPro" id="IPR001610">
    <property type="entry name" value="PAC"/>
</dbReference>
<dbReference type="InterPro" id="IPR003018">
    <property type="entry name" value="GAF"/>
</dbReference>
<dbReference type="InterPro" id="IPR016132">
    <property type="entry name" value="Phyto_chromo_attachment"/>
</dbReference>
<evidence type="ECO:0000259" key="9">
    <source>
        <dbReference type="PROSITE" id="PS50883"/>
    </source>
</evidence>
<dbReference type="SUPFAM" id="SSF55073">
    <property type="entry name" value="Nucleotide cyclase"/>
    <property type="match status" value="1"/>
</dbReference>
<dbReference type="RefSeq" id="WP_004581033.1">
    <property type="nucleotide sequence ID" value="NZ_AP028878.1"/>
</dbReference>
<dbReference type="CDD" id="cd01949">
    <property type="entry name" value="GGDEF"/>
    <property type="match status" value="1"/>
</dbReference>
<dbReference type="PRINTS" id="PR01033">
    <property type="entry name" value="PHYTOCHROME"/>
</dbReference>
<feature type="domain" description="Phytochrome chromophore attachment site" evidence="6">
    <location>
        <begin position="146"/>
        <end position="305"/>
    </location>
</feature>
<evidence type="ECO:0000313" key="11">
    <source>
        <dbReference type="EMBL" id="ENO12803.1"/>
    </source>
</evidence>
<dbReference type="PROSITE" id="PS50046">
    <property type="entry name" value="PHYTOCHROME_2"/>
    <property type="match status" value="1"/>
</dbReference>
<dbReference type="Pfam" id="PF00563">
    <property type="entry name" value="EAL"/>
    <property type="match status" value="1"/>
</dbReference>
<dbReference type="GO" id="GO:0003824">
    <property type="term" value="F:catalytic activity"/>
    <property type="evidence" value="ECO:0007669"/>
    <property type="project" value="UniProtKB-ARBA"/>
</dbReference>
<dbReference type="InterPro" id="IPR043128">
    <property type="entry name" value="Rev_trsase/Diguanyl_cyclase"/>
</dbReference>
<dbReference type="eggNOG" id="COG5001">
    <property type="taxonomic scope" value="Bacteria"/>
</dbReference>
<protein>
    <submittedName>
        <fullName evidence="11">EAL domain-containing protein</fullName>
    </submittedName>
</protein>
<dbReference type="InterPro" id="IPR035919">
    <property type="entry name" value="EAL_sf"/>
</dbReference>
<evidence type="ECO:0000256" key="4">
    <source>
        <dbReference type="ARBA" id="ARBA00022991"/>
    </source>
</evidence>
<dbReference type="STRING" id="626887.J057_15435"/>
<dbReference type="SMART" id="SM00065">
    <property type="entry name" value="GAF"/>
    <property type="match status" value="1"/>
</dbReference>
<dbReference type="Pfam" id="PF00360">
    <property type="entry name" value="PHY"/>
    <property type="match status" value="1"/>
</dbReference>
<dbReference type="SMART" id="SM00267">
    <property type="entry name" value="GGDEF"/>
    <property type="match status" value="1"/>
</dbReference>
<accession>N6WVE4</accession>
<dbReference type="Gene3D" id="3.30.450.20">
    <property type="entry name" value="PAS domain"/>
    <property type="match status" value="2"/>
</dbReference>
<dbReference type="HOGENOM" id="CLU_287122_0_0_6"/>
<dbReference type="Proteomes" id="UP000013165">
    <property type="component" value="Unassembled WGS sequence"/>
</dbReference>
<reference evidence="11 12" key="1">
    <citation type="journal article" date="2013" name="Genome Announc.">
        <title>Genome Sequence of the Polycyclic Aromatic Hydrocarbon-Degrading Bacterium Strain Marinobacter nanhaiticus D15-8WT.</title>
        <authorList>
            <person name="Cui Z."/>
            <person name="Gao W."/>
            <person name="Li Q."/>
            <person name="Xu G."/>
            <person name="Zheng L."/>
        </authorList>
    </citation>
    <scope>NUCLEOTIDE SEQUENCE [LARGE SCALE GENOMIC DNA]</scope>
    <source>
        <strain evidence="11 12">D15-8W</strain>
    </source>
</reference>
<dbReference type="SMART" id="SM00091">
    <property type="entry name" value="PAS"/>
    <property type="match status" value="2"/>
</dbReference>
<dbReference type="SMART" id="SM00086">
    <property type="entry name" value="PAC"/>
    <property type="match status" value="1"/>
</dbReference>
<dbReference type="GO" id="GO:0009584">
    <property type="term" value="P:detection of visible light"/>
    <property type="evidence" value="ECO:0007669"/>
    <property type="project" value="InterPro"/>
</dbReference>
<dbReference type="InterPro" id="IPR001294">
    <property type="entry name" value="Phytochrome"/>
</dbReference>
<feature type="domain" description="EAL" evidence="9">
    <location>
        <begin position="817"/>
        <end position="1071"/>
    </location>
</feature>